<keyword evidence="2" id="KW-0597">Phosphoprotein</keyword>
<keyword evidence="1" id="KW-0596">Phosphopantetheine</keyword>
<evidence type="ECO:0000313" key="5">
    <source>
        <dbReference type="Proteomes" id="UP000268658"/>
    </source>
</evidence>
<dbReference type="AlphaFoldDB" id="A0A3S4V9D1"/>
<dbReference type="KEGG" id="avc:NCTC10951_00708"/>
<evidence type="ECO:0000256" key="2">
    <source>
        <dbReference type="ARBA" id="ARBA00022553"/>
    </source>
</evidence>
<dbReference type="Proteomes" id="UP000268658">
    <property type="component" value="Chromosome"/>
</dbReference>
<dbReference type="PROSITE" id="PS00012">
    <property type="entry name" value="PHOSPHOPANTETHEINE"/>
    <property type="match status" value="1"/>
</dbReference>
<dbReference type="EMBL" id="LR134477">
    <property type="protein sequence ID" value="VEI14832.1"/>
    <property type="molecule type" value="Genomic_DNA"/>
</dbReference>
<dbReference type="Gene3D" id="1.10.1200.10">
    <property type="entry name" value="ACP-like"/>
    <property type="match status" value="1"/>
</dbReference>
<feature type="domain" description="Carrier" evidence="3">
    <location>
        <begin position="1"/>
        <end position="75"/>
    </location>
</feature>
<organism evidence="4 5">
    <name type="scientific">Actinomyces viscosus</name>
    <dbReference type="NCBI Taxonomy" id="1656"/>
    <lineage>
        <taxon>Bacteria</taxon>
        <taxon>Bacillati</taxon>
        <taxon>Actinomycetota</taxon>
        <taxon>Actinomycetes</taxon>
        <taxon>Actinomycetales</taxon>
        <taxon>Actinomycetaceae</taxon>
        <taxon>Actinomyces</taxon>
    </lineage>
</organism>
<name>A0A3S4V9D1_ACTVI</name>
<dbReference type="SUPFAM" id="SSF47336">
    <property type="entry name" value="ACP-like"/>
    <property type="match status" value="1"/>
</dbReference>
<evidence type="ECO:0000259" key="3">
    <source>
        <dbReference type="PROSITE" id="PS50075"/>
    </source>
</evidence>
<proteinExistence type="predicted"/>
<dbReference type="PROSITE" id="PS50075">
    <property type="entry name" value="CARRIER"/>
    <property type="match status" value="1"/>
</dbReference>
<dbReference type="InterPro" id="IPR009081">
    <property type="entry name" value="PP-bd_ACP"/>
</dbReference>
<accession>A0A3S4V9D1</accession>
<reference evidence="4 5" key="1">
    <citation type="submission" date="2018-12" db="EMBL/GenBank/DDBJ databases">
        <authorList>
            <consortium name="Pathogen Informatics"/>
        </authorList>
    </citation>
    <scope>NUCLEOTIDE SEQUENCE [LARGE SCALE GENOMIC DNA]</scope>
    <source>
        <strain evidence="4 5">NCTC10951</strain>
    </source>
</reference>
<protein>
    <recommendedName>
        <fullName evidence="3">Carrier domain-containing protein</fullName>
    </recommendedName>
</protein>
<dbReference type="InterPro" id="IPR036736">
    <property type="entry name" value="ACP-like_sf"/>
</dbReference>
<evidence type="ECO:0000256" key="1">
    <source>
        <dbReference type="ARBA" id="ARBA00022450"/>
    </source>
</evidence>
<dbReference type="InterPro" id="IPR006162">
    <property type="entry name" value="Ppantetheine_attach_site"/>
</dbReference>
<evidence type="ECO:0000313" key="4">
    <source>
        <dbReference type="EMBL" id="VEI14832.1"/>
    </source>
</evidence>
<dbReference type="Pfam" id="PF00550">
    <property type="entry name" value="PP-binding"/>
    <property type="match status" value="1"/>
</dbReference>
<gene>
    <name evidence="4" type="ORF">NCTC10951_00708</name>
</gene>
<sequence length="80" mass="8482">MATCLQMPAADLTDDSDFFDLGGHSLIAIALVEGLCGQLPLSEDQTREEAEGEVLTALFLTPRLADFTAAVERIVSGSPE</sequence>